<evidence type="ECO:0000313" key="3">
    <source>
        <dbReference type="EMBL" id="MCH4553227.1"/>
    </source>
</evidence>
<protein>
    <submittedName>
        <fullName evidence="3">GLPGLI family protein</fullName>
    </submittedName>
</protein>
<reference evidence="3" key="1">
    <citation type="submission" date="2022-02" db="EMBL/GenBank/DDBJ databases">
        <title>Aestuariibaculum sp., a marine bacterium isolated from sediment in Guangxi.</title>
        <authorList>
            <person name="Ying J."/>
        </authorList>
    </citation>
    <scope>NUCLEOTIDE SEQUENCE</scope>
    <source>
        <strain evidence="3">L182</strain>
    </source>
</reference>
<name>A0ABS9RM82_9FLAO</name>
<dbReference type="RefSeq" id="WP_240573675.1">
    <property type="nucleotide sequence ID" value="NZ_CP136709.1"/>
</dbReference>
<keyword evidence="2" id="KW-0732">Signal</keyword>
<feature type="chain" id="PRO_5047055560" evidence="2">
    <location>
        <begin position="22"/>
        <end position="275"/>
    </location>
</feature>
<proteinExistence type="predicted"/>
<feature type="signal peptide" evidence="2">
    <location>
        <begin position="1"/>
        <end position="21"/>
    </location>
</feature>
<dbReference type="Pfam" id="PF09697">
    <property type="entry name" value="Porph_ging"/>
    <property type="match status" value="1"/>
</dbReference>
<gene>
    <name evidence="3" type="ORF">MKW35_11385</name>
</gene>
<evidence type="ECO:0000256" key="1">
    <source>
        <dbReference type="SAM" id="MobiDB-lite"/>
    </source>
</evidence>
<dbReference type="InterPro" id="IPR005901">
    <property type="entry name" value="GLPGLI"/>
</dbReference>
<comment type="caution">
    <text evidence="3">The sequence shown here is derived from an EMBL/GenBank/DDBJ whole genome shotgun (WGS) entry which is preliminary data.</text>
</comment>
<dbReference type="NCBIfam" id="TIGR01200">
    <property type="entry name" value="GLPGLI"/>
    <property type="match status" value="1"/>
</dbReference>
<sequence length="275" mass="31434">MKYIKELVLASALFVSIMGFAQKDFQGIAYYKSNTNVDTQGFGGGDMDPERQKRMVERMKEMLDKTYTLTFNQIESFYKVEETENSGGGGGRWRGMMNSFSNGPQYKNIKAKQLIQDQEFFGKQFLIKDELPNLDWKMTNESKKIGEYMCLKATAKRTVPNVGPGNFRRRPNADGQMEEPAPTKEVEVEAWYTLKIPINQGPGDYWGLPGLILEVTVDRTTLYCSKIVMNPAEKVAIEAPSKGKEISRADYDDLVKKKMEEMRSQFSERAGDRRF</sequence>
<keyword evidence="4" id="KW-1185">Reference proteome</keyword>
<dbReference type="Proteomes" id="UP001156141">
    <property type="component" value="Unassembled WGS sequence"/>
</dbReference>
<evidence type="ECO:0000256" key="2">
    <source>
        <dbReference type="SAM" id="SignalP"/>
    </source>
</evidence>
<evidence type="ECO:0000313" key="4">
    <source>
        <dbReference type="Proteomes" id="UP001156141"/>
    </source>
</evidence>
<accession>A0ABS9RM82</accession>
<feature type="region of interest" description="Disordered" evidence="1">
    <location>
        <begin position="161"/>
        <end position="182"/>
    </location>
</feature>
<organism evidence="3 4">
    <name type="scientific">Aestuariibaculum lutulentum</name>
    <dbReference type="NCBI Taxonomy" id="2920935"/>
    <lineage>
        <taxon>Bacteria</taxon>
        <taxon>Pseudomonadati</taxon>
        <taxon>Bacteroidota</taxon>
        <taxon>Flavobacteriia</taxon>
        <taxon>Flavobacteriales</taxon>
        <taxon>Flavobacteriaceae</taxon>
    </lineage>
</organism>
<dbReference type="EMBL" id="JAKVQD010000004">
    <property type="protein sequence ID" value="MCH4553227.1"/>
    <property type="molecule type" value="Genomic_DNA"/>
</dbReference>